<accession>A0A3L7JE02</accession>
<dbReference type="RefSeq" id="WP_121645871.1">
    <property type="nucleotide sequence ID" value="NZ_RCWN01000001.1"/>
</dbReference>
<keyword evidence="2" id="KW-1185">Reference proteome</keyword>
<reference evidence="1 2" key="1">
    <citation type="submission" date="2018-10" db="EMBL/GenBank/DDBJ databases">
        <title>Notoacmeibacter sp. M2BS9Y-3-1, whole genome shotgun sequence.</title>
        <authorList>
            <person name="Tuo L."/>
        </authorList>
    </citation>
    <scope>NUCLEOTIDE SEQUENCE [LARGE SCALE GENOMIC DNA]</scope>
    <source>
        <strain evidence="1 2">M2BS9Y-3-1</strain>
    </source>
</reference>
<dbReference type="EMBL" id="RCWN01000001">
    <property type="protein sequence ID" value="RLQ88903.1"/>
    <property type="molecule type" value="Genomic_DNA"/>
</dbReference>
<dbReference type="AlphaFoldDB" id="A0A3L7JE02"/>
<dbReference type="Pfam" id="PF06074">
    <property type="entry name" value="Portal_Mu"/>
    <property type="match status" value="1"/>
</dbReference>
<organism evidence="1 2">
    <name type="scientific">Notoacmeibacter ruber</name>
    <dbReference type="NCBI Taxonomy" id="2670375"/>
    <lineage>
        <taxon>Bacteria</taxon>
        <taxon>Pseudomonadati</taxon>
        <taxon>Pseudomonadota</taxon>
        <taxon>Alphaproteobacteria</taxon>
        <taxon>Hyphomicrobiales</taxon>
        <taxon>Notoacmeibacteraceae</taxon>
        <taxon>Notoacmeibacter</taxon>
    </lineage>
</organism>
<dbReference type="InterPro" id="IPR009279">
    <property type="entry name" value="Portal_Mu"/>
</dbReference>
<evidence type="ECO:0000313" key="2">
    <source>
        <dbReference type="Proteomes" id="UP000281094"/>
    </source>
</evidence>
<proteinExistence type="predicted"/>
<dbReference type="Proteomes" id="UP000281094">
    <property type="component" value="Unassembled WGS sequence"/>
</dbReference>
<name>A0A3L7JE02_9HYPH</name>
<sequence length="529" mass="58038">MSDATDSAGREIDTSVLSTEIAFPEVAGMRRVIGEAVASGLSPQRLAAILQESASGHTRQYLTLAEEMEERYAHYASQLQTRRLAIEGLAPTVEHDDKVPAKIVDAVTALVEDSDFEEMTGTLTDAIGKGYSVSEMMWEYQDRALKPVEFKWRDPRFFQRDEATRTELRLVDQADPRDGLRLPPAKFIIHQPRTRMGLPVRLGLARPAAWAFLIQSFSLTDWASFAEIYGVPLRVGKYTGNASEQDKRTLLTAVRSIANDAAAIIPAGMEVEFHKVEGQHGAAVFGGLIDYVDKQVSKLVLGQTMTSDDGSSQAQAKVHNEVRLDILRADGKQLARTQNRDLIENFVRLNFGEQESYPRIAYPVAEPEDIAALTGAVQMLVPLGMRVSQREMRERIGLGEPEDGEDLLKAPQPAPAFLPPVDSKADEPPAKLSSHRQDCTCAACGLAALAATMDSPAVDEVEQLADAALDEWETIADPILAPLRRILDEETSFEGVLKRLESEHPDTRRLVAALARSTAIARGIGDAED</sequence>
<gene>
    <name evidence="1" type="ORF">D8780_12380</name>
</gene>
<evidence type="ECO:0000313" key="1">
    <source>
        <dbReference type="EMBL" id="RLQ88903.1"/>
    </source>
</evidence>
<comment type="caution">
    <text evidence="1">The sequence shown here is derived from an EMBL/GenBank/DDBJ whole genome shotgun (WGS) entry which is preliminary data.</text>
</comment>
<protein>
    <submittedName>
        <fullName evidence="1">DUF935 domain-containing protein</fullName>
    </submittedName>
</protein>